<dbReference type="PANTHER" id="PTHR37466:SF1">
    <property type="entry name" value="SLR1628 PROTEIN"/>
    <property type="match status" value="1"/>
</dbReference>
<dbReference type="Pfam" id="PF09996">
    <property type="entry name" value="DUF2237"/>
    <property type="match status" value="1"/>
</dbReference>
<keyword evidence="3" id="KW-1185">Reference proteome</keyword>
<sequence>MMRIPVRRRSVRRGRGAEEAHESGISRKDHRDRREEIPCGLFAFGGCLDVSTERRHSLSFNVTNVLLDEMRGAVRMDVMATERRNVLGGVLQTCSTRPMTGFFRDGCCRTGRGDVGVHVVCASVTEEFLAWSKARGNDLSTPRPEFDFPGLNPGDRWCLCAARWKEALDAGHAPAVMLEATHESALEFVDLEDLRAHALR</sequence>
<gene>
    <name evidence="2" type="ORF">WKV53_02725</name>
</gene>
<dbReference type="Proteomes" id="UP001371305">
    <property type="component" value="Unassembled WGS sequence"/>
</dbReference>
<evidence type="ECO:0000313" key="3">
    <source>
        <dbReference type="Proteomes" id="UP001371305"/>
    </source>
</evidence>
<feature type="compositionally biased region" description="Basic and acidic residues" evidence="1">
    <location>
        <begin position="15"/>
        <end position="31"/>
    </location>
</feature>
<dbReference type="Gene3D" id="3.30.56.110">
    <property type="entry name" value="Protein of unknown function DUF2237"/>
    <property type="match status" value="1"/>
</dbReference>
<dbReference type="PANTHER" id="PTHR37466">
    <property type="entry name" value="SLR1628 PROTEIN"/>
    <property type="match status" value="1"/>
</dbReference>
<organism evidence="2 3">
    <name type="scientific">Luteolibacter soli</name>
    <dbReference type="NCBI Taxonomy" id="3135280"/>
    <lineage>
        <taxon>Bacteria</taxon>
        <taxon>Pseudomonadati</taxon>
        <taxon>Verrucomicrobiota</taxon>
        <taxon>Verrucomicrobiia</taxon>
        <taxon>Verrucomicrobiales</taxon>
        <taxon>Verrucomicrobiaceae</taxon>
        <taxon>Luteolibacter</taxon>
    </lineage>
</organism>
<protein>
    <submittedName>
        <fullName evidence="2">DUF2237 domain-containing protein</fullName>
    </submittedName>
</protein>
<feature type="compositionally biased region" description="Basic residues" evidence="1">
    <location>
        <begin position="1"/>
        <end position="14"/>
    </location>
</feature>
<evidence type="ECO:0000313" key="2">
    <source>
        <dbReference type="EMBL" id="MEK7949391.1"/>
    </source>
</evidence>
<proteinExistence type="predicted"/>
<accession>A0ABU9ANW0</accession>
<dbReference type="InterPro" id="IPR018714">
    <property type="entry name" value="DUF2237"/>
</dbReference>
<reference evidence="2 3" key="1">
    <citation type="submission" date="2024-04" db="EMBL/GenBank/DDBJ databases">
        <title>Luteolibacter sp. isolated from soil.</title>
        <authorList>
            <person name="An J."/>
        </authorList>
    </citation>
    <scope>NUCLEOTIDE SEQUENCE [LARGE SCALE GENOMIC DNA]</scope>
    <source>
        <strain evidence="2 3">Y139</strain>
    </source>
</reference>
<dbReference type="EMBL" id="JBBUKT010000001">
    <property type="protein sequence ID" value="MEK7949391.1"/>
    <property type="molecule type" value="Genomic_DNA"/>
</dbReference>
<name>A0ABU9ANW0_9BACT</name>
<feature type="region of interest" description="Disordered" evidence="1">
    <location>
        <begin position="1"/>
        <end position="31"/>
    </location>
</feature>
<comment type="caution">
    <text evidence="2">The sequence shown here is derived from an EMBL/GenBank/DDBJ whole genome shotgun (WGS) entry which is preliminary data.</text>
</comment>
<evidence type="ECO:0000256" key="1">
    <source>
        <dbReference type="SAM" id="MobiDB-lite"/>
    </source>
</evidence>